<name>A0A1X2HQN3_SYNRA</name>
<gene>
    <name evidence="3" type="ORF">BCR43DRAFT_487344</name>
</gene>
<feature type="repeat" description="PPR" evidence="2">
    <location>
        <begin position="443"/>
        <end position="477"/>
    </location>
</feature>
<dbReference type="OMA" id="CARFKNT"/>
<reference evidence="3 4" key="1">
    <citation type="submission" date="2016-07" db="EMBL/GenBank/DDBJ databases">
        <title>Pervasive Adenine N6-methylation of Active Genes in Fungi.</title>
        <authorList>
            <consortium name="DOE Joint Genome Institute"/>
            <person name="Mondo S.J."/>
            <person name="Dannebaum R.O."/>
            <person name="Kuo R.C."/>
            <person name="Labutti K."/>
            <person name="Haridas S."/>
            <person name="Kuo A."/>
            <person name="Salamov A."/>
            <person name="Ahrendt S.R."/>
            <person name="Lipzen A."/>
            <person name="Sullivan W."/>
            <person name="Andreopoulos W.B."/>
            <person name="Clum A."/>
            <person name="Lindquist E."/>
            <person name="Daum C."/>
            <person name="Ramamoorthy G.K."/>
            <person name="Gryganskyi A."/>
            <person name="Culley D."/>
            <person name="Magnuson J.K."/>
            <person name="James T.Y."/>
            <person name="O'Malley M.A."/>
            <person name="Stajich J.E."/>
            <person name="Spatafora J.W."/>
            <person name="Visel A."/>
            <person name="Grigoriev I.V."/>
        </authorList>
    </citation>
    <scope>NUCLEOTIDE SEQUENCE [LARGE SCALE GENOMIC DNA]</scope>
    <source>
        <strain evidence="3 4">NRRL 2496</strain>
    </source>
</reference>
<dbReference type="Gene3D" id="1.25.40.10">
    <property type="entry name" value="Tetratricopeptide repeat domain"/>
    <property type="match status" value="5"/>
</dbReference>
<feature type="repeat" description="PPR" evidence="2">
    <location>
        <begin position="336"/>
        <end position="370"/>
    </location>
</feature>
<comment type="caution">
    <text evidence="3">The sequence shown here is derived from an EMBL/GenBank/DDBJ whole genome shotgun (WGS) entry which is preliminary data.</text>
</comment>
<dbReference type="NCBIfam" id="TIGR00756">
    <property type="entry name" value="PPR"/>
    <property type="match status" value="4"/>
</dbReference>
<feature type="repeat" description="PPR" evidence="2">
    <location>
        <begin position="128"/>
        <end position="162"/>
    </location>
</feature>
<dbReference type="PANTHER" id="PTHR47933">
    <property type="entry name" value="PENTATRICOPEPTIDE REPEAT-CONTAINING PROTEIN 1, MITOCHONDRIAL"/>
    <property type="match status" value="1"/>
</dbReference>
<dbReference type="Pfam" id="PF13041">
    <property type="entry name" value="PPR_2"/>
    <property type="match status" value="2"/>
</dbReference>
<dbReference type="GO" id="GO:0003729">
    <property type="term" value="F:mRNA binding"/>
    <property type="evidence" value="ECO:0007669"/>
    <property type="project" value="TreeGrafter"/>
</dbReference>
<evidence type="ECO:0000313" key="3">
    <source>
        <dbReference type="EMBL" id="ORZ01694.1"/>
    </source>
</evidence>
<dbReference type="InterPro" id="IPR051240">
    <property type="entry name" value="Mito_RNA-Proc/Resp"/>
</dbReference>
<evidence type="ECO:0000256" key="1">
    <source>
        <dbReference type="ARBA" id="ARBA00022737"/>
    </source>
</evidence>
<evidence type="ECO:0008006" key="5">
    <source>
        <dbReference type="Google" id="ProtNLM"/>
    </source>
</evidence>
<dbReference type="Proteomes" id="UP000242180">
    <property type="component" value="Unassembled WGS sequence"/>
</dbReference>
<sequence length="731" mass="82891">MFLRRGTRSLQASTLAWTTHGRYAPRALNRTWQPMRSMTTTTTSTTTTTARTAVNDEEMANLKKAIDERNFPQSRKSIELLAQQGVPIPRDLLRNVLFFARRNNKPAALRWIESIVDSMESRFGIAPHRFEYHALMYCLGLQGQTEAAHAIVNRMQQQGVQPNTMTYNTLLGIYKRANNVDGALLVWEEMASQGVERDISTYNTLLALLGPTQPERAFDIYTTMRAAPDAHTYTTMLSLCARFKNTDVGDAICTDMTKDPAKLDTATVNALFQYQAAVASDLTPVIETYNAMSSEYNVKPDRITFNILLDSCLRFDNPARAFAFFRDMQAAHITPDVYTYDILMNAEVRRENPTHALQLFQDMLVQEVQPNARVLSTLLRLAPKADPTTLDAMVDLAEVHHHLDLDAKAYNALLSGLAQQGRSVQAQRLYDSTFRDRLLEKADIATYTSLMMAYINDKLLDDAMDIYYALRDHHQSPKPSSKLKHIKLDTQFYTSMISALTKMPSAVVEEKGRVGALVDDDVHADSGSSPALLTALRLFNDMRHLMIRPDAHVYTALLTACAQHRDAYVLEHVHKLIRMDLFMDPDTAVYNALMDAYNRVGDGHTVLQVWETLTLFGSSTTEVDSTTISIVFDSCGHNGYGYRARDIWETIQRRGYPLNLNNYTSYVECLCRSTSDRRGWDEAWQVVQNEMRRPSDPHDTRPIVDDKTMNTLLSFARKKGIDPAEVEAWWQ</sequence>
<accession>A0A1X2HQN3</accession>
<evidence type="ECO:0000256" key="2">
    <source>
        <dbReference type="PROSITE-ProRule" id="PRU00708"/>
    </source>
</evidence>
<dbReference type="EMBL" id="MCGN01000002">
    <property type="protein sequence ID" value="ORZ01694.1"/>
    <property type="molecule type" value="Genomic_DNA"/>
</dbReference>
<dbReference type="InterPro" id="IPR002885">
    <property type="entry name" value="PPR_rpt"/>
</dbReference>
<dbReference type="Pfam" id="PF01535">
    <property type="entry name" value="PPR"/>
    <property type="match status" value="2"/>
</dbReference>
<dbReference type="PANTHER" id="PTHR47933:SF11">
    <property type="entry name" value="PENTATRICOPEPTIDE REPEAT-CONTAINING PROTEIN 2"/>
    <property type="match status" value="1"/>
</dbReference>
<feature type="repeat" description="PPR" evidence="2">
    <location>
        <begin position="163"/>
        <end position="197"/>
    </location>
</feature>
<dbReference type="OrthoDB" id="185373at2759"/>
<organism evidence="3 4">
    <name type="scientific">Syncephalastrum racemosum</name>
    <name type="common">Filamentous fungus</name>
    <dbReference type="NCBI Taxonomy" id="13706"/>
    <lineage>
        <taxon>Eukaryota</taxon>
        <taxon>Fungi</taxon>
        <taxon>Fungi incertae sedis</taxon>
        <taxon>Mucoromycota</taxon>
        <taxon>Mucoromycotina</taxon>
        <taxon>Mucoromycetes</taxon>
        <taxon>Mucorales</taxon>
        <taxon>Syncephalastraceae</taxon>
        <taxon>Syncephalastrum</taxon>
    </lineage>
</organism>
<dbReference type="PROSITE" id="PS51375">
    <property type="entry name" value="PPR"/>
    <property type="match status" value="5"/>
</dbReference>
<dbReference type="AlphaFoldDB" id="A0A1X2HQN3"/>
<evidence type="ECO:0000313" key="4">
    <source>
        <dbReference type="Proteomes" id="UP000242180"/>
    </source>
</evidence>
<keyword evidence="4" id="KW-1185">Reference proteome</keyword>
<dbReference type="STRING" id="13706.A0A1X2HQN3"/>
<dbReference type="InParanoid" id="A0A1X2HQN3"/>
<feature type="repeat" description="PPR" evidence="2">
    <location>
        <begin position="301"/>
        <end position="335"/>
    </location>
</feature>
<protein>
    <recommendedName>
        <fullName evidence="5">Pentacotripeptide-repeat region of PRORP domain-containing protein</fullName>
    </recommendedName>
</protein>
<dbReference type="Pfam" id="PF13812">
    <property type="entry name" value="PPR_3"/>
    <property type="match status" value="1"/>
</dbReference>
<dbReference type="InterPro" id="IPR011990">
    <property type="entry name" value="TPR-like_helical_dom_sf"/>
</dbReference>
<keyword evidence="1" id="KW-0677">Repeat</keyword>
<proteinExistence type="predicted"/>